<dbReference type="InterPro" id="IPR008969">
    <property type="entry name" value="CarboxyPept-like_regulatory"/>
</dbReference>
<dbReference type="AlphaFoldDB" id="A0A386HRR3"/>
<dbReference type="InterPro" id="IPR039426">
    <property type="entry name" value="TonB-dep_rcpt-like"/>
</dbReference>
<keyword evidence="2" id="KW-1134">Transmembrane beta strand</keyword>
<keyword evidence="2" id="KW-0813">Transport</keyword>
<dbReference type="InterPro" id="IPR012910">
    <property type="entry name" value="Plug_dom"/>
</dbReference>
<organism evidence="5 6">
    <name type="scientific">Arachidicoccus soli</name>
    <dbReference type="NCBI Taxonomy" id="2341117"/>
    <lineage>
        <taxon>Bacteria</taxon>
        <taxon>Pseudomonadati</taxon>
        <taxon>Bacteroidota</taxon>
        <taxon>Chitinophagia</taxon>
        <taxon>Chitinophagales</taxon>
        <taxon>Chitinophagaceae</taxon>
        <taxon>Arachidicoccus</taxon>
    </lineage>
</organism>
<dbReference type="InterPro" id="IPR037066">
    <property type="entry name" value="Plug_dom_sf"/>
</dbReference>
<dbReference type="EMBL" id="CP032489">
    <property type="protein sequence ID" value="AYD48256.1"/>
    <property type="molecule type" value="Genomic_DNA"/>
</dbReference>
<dbReference type="Gene3D" id="2.60.40.1120">
    <property type="entry name" value="Carboxypeptidase-like, regulatory domain"/>
    <property type="match status" value="1"/>
</dbReference>
<evidence type="ECO:0000313" key="5">
    <source>
        <dbReference type="EMBL" id="AYD48256.1"/>
    </source>
</evidence>
<dbReference type="PANTHER" id="PTHR30069:SF29">
    <property type="entry name" value="HEMOGLOBIN AND HEMOGLOBIN-HAPTOGLOBIN-BINDING PROTEIN 1-RELATED"/>
    <property type="match status" value="1"/>
</dbReference>
<dbReference type="InterPro" id="IPR023996">
    <property type="entry name" value="TonB-dep_OMP_SusC/RagA"/>
</dbReference>
<dbReference type="GO" id="GO:0044718">
    <property type="term" value="P:siderophore transmembrane transport"/>
    <property type="evidence" value="ECO:0007669"/>
    <property type="project" value="TreeGrafter"/>
</dbReference>
<feature type="signal peptide" evidence="3">
    <location>
        <begin position="1"/>
        <end position="38"/>
    </location>
</feature>
<protein>
    <submittedName>
        <fullName evidence="5">TonB-dependent receptor</fullName>
    </submittedName>
</protein>
<dbReference type="Pfam" id="PF07715">
    <property type="entry name" value="Plug"/>
    <property type="match status" value="1"/>
</dbReference>
<evidence type="ECO:0000259" key="4">
    <source>
        <dbReference type="Pfam" id="PF07715"/>
    </source>
</evidence>
<keyword evidence="2" id="KW-0812">Transmembrane</keyword>
<proteinExistence type="inferred from homology"/>
<gene>
    <name evidence="5" type="ORF">D6B99_11980</name>
</gene>
<feature type="domain" description="TonB-dependent receptor plug" evidence="4">
    <location>
        <begin position="135"/>
        <end position="240"/>
    </location>
</feature>
<dbReference type="KEGG" id="ark:D6B99_11980"/>
<dbReference type="PANTHER" id="PTHR30069">
    <property type="entry name" value="TONB-DEPENDENT OUTER MEMBRANE RECEPTOR"/>
    <property type="match status" value="1"/>
</dbReference>
<keyword evidence="6" id="KW-1185">Reference proteome</keyword>
<dbReference type="SUPFAM" id="SSF49464">
    <property type="entry name" value="Carboxypeptidase regulatory domain-like"/>
    <property type="match status" value="1"/>
</dbReference>
<dbReference type="NCBIfam" id="TIGR04056">
    <property type="entry name" value="OMP_RagA_SusC"/>
    <property type="match status" value="1"/>
</dbReference>
<dbReference type="GO" id="GO:0015344">
    <property type="term" value="F:siderophore uptake transmembrane transporter activity"/>
    <property type="evidence" value="ECO:0007669"/>
    <property type="project" value="TreeGrafter"/>
</dbReference>
<evidence type="ECO:0000256" key="1">
    <source>
        <dbReference type="ARBA" id="ARBA00022729"/>
    </source>
</evidence>
<dbReference type="PROSITE" id="PS52016">
    <property type="entry name" value="TONB_DEPENDENT_REC_3"/>
    <property type="match status" value="1"/>
</dbReference>
<name>A0A386HRR3_9BACT</name>
<keyword evidence="2" id="KW-0998">Cell outer membrane</keyword>
<dbReference type="Gene3D" id="2.170.130.10">
    <property type="entry name" value="TonB-dependent receptor, plug domain"/>
    <property type="match status" value="1"/>
</dbReference>
<comment type="similarity">
    <text evidence="2">Belongs to the TonB-dependent receptor family.</text>
</comment>
<reference evidence="5 6" key="1">
    <citation type="submission" date="2018-09" db="EMBL/GenBank/DDBJ databases">
        <title>Arachidicoccus sp. nov., a bacterium isolated from soil.</title>
        <authorList>
            <person name="Weon H.-Y."/>
            <person name="Kwon S.-W."/>
            <person name="Lee S.A."/>
        </authorList>
    </citation>
    <scope>NUCLEOTIDE SEQUENCE [LARGE SCALE GENOMIC DNA]</scope>
    <source>
        <strain evidence="5 6">KIS59-12</strain>
    </source>
</reference>
<dbReference type="Proteomes" id="UP000266118">
    <property type="component" value="Chromosome"/>
</dbReference>
<comment type="subcellular location">
    <subcellularLocation>
        <location evidence="2">Cell outer membrane</location>
        <topology evidence="2">Multi-pass membrane protein</topology>
    </subcellularLocation>
</comment>
<dbReference type="OrthoDB" id="601301at2"/>
<evidence type="ECO:0000313" key="6">
    <source>
        <dbReference type="Proteomes" id="UP000266118"/>
    </source>
</evidence>
<feature type="chain" id="PRO_5017481416" evidence="3">
    <location>
        <begin position="39"/>
        <end position="1042"/>
    </location>
</feature>
<dbReference type="SUPFAM" id="SSF56935">
    <property type="entry name" value="Porins"/>
    <property type="match status" value="1"/>
</dbReference>
<evidence type="ECO:0000256" key="2">
    <source>
        <dbReference type="PROSITE-ProRule" id="PRU01360"/>
    </source>
</evidence>
<dbReference type="InterPro" id="IPR023997">
    <property type="entry name" value="TonB-dep_OMP_SusC/RagA_CS"/>
</dbReference>
<keyword evidence="1 3" id="KW-0732">Signal</keyword>
<keyword evidence="5" id="KW-0675">Receptor</keyword>
<keyword evidence="2" id="KW-0472">Membrane</keyword>
<dbReference type="NCBIfam" id="TIGR04057">
    <property type="entry name" value="SusC_RagA_signa"/>
    <property type="match status" value="1"/>
</dbReference>
<accession>A0A386HRR3</accession>
<dbReference type="Pfam" id="PF13715">
    <property type="entry name" value="CarbopepD_reg_2"/>
    <property type="match status" value="1"/>
</dbReference>
<evidence type="ECO:0000256" key="3">
    <source>
        <dbReference type="SAM" id="SignalP"/>
    </source>
</evidence>
<dbReference type="FunFam" id="2.170.130.10:FF:000003">
    <property type="entry name" value="SusC/RagA family TonB-linked outer membrane protein"/>
    <property type="match status" value="1"/>
</dbReference>
<sequence length="1042" mass="113823">MNNSFIFLHSEKKSTKKNLVILFSFLLMSLLVSIPALAQNKTLFKGEVVDNQGTPLSNVTITIAGSKTGTITDTNGKFEISVTPSSSLIFSSIGFESQTIAVNNRNSLRVVLKSAQASSLNDVVVVGYGTQKRATLTGSISEVKGADLVKSPQANLSNSLAGRFSGIIVDNRSGEPGYDGSSISIRGLATTGNNDVLVVVDGVPGQLGGLERLDPNDIASITVLKDASAAIYGNRAANGVILVTTKRGKLGKPVISYSFNQGFSSPTRLPKMADAATYAQIMNEIDYYASPSNGMNQAYTNDQIQKFKDGSDPLNYPNTNWEKQTLKNVALQNQQDLNVSGGSEDVKYFVSLGTISQDGIYKNGATKYHQYNFRSNIDANVTNRFKVSLSLAGRDEDRQYPQTGAGDIFRSIYRAKPIVGAFYPNGLPTTGIENNNPAMQVTDIGGINHNPTQYFNGILKGSYSIPGIDGLSLDGFFSADKSWNFDKSFSQPYLLYSYDPTSKNYNSVIVGGSAGKASLSESQINQSLNTSNIKLNYVHDFGKHNIDAFVGYEQSKTHTETFGASRMNFPTPLTPELSEGGTAATDQNNYGSSYNFTRNSVISRLAYNYDEKYLLEGQLRVDGSSTFPSGKRYGYFPSISGGYVISKEDWFKNNIINTLKIRASYGTLGNDNVGLFQYFQNYSFNSAYVLNSGSGNYITPGIDLVKLANPDITWETAKKTDLGINATFLKNFTLEAVLFWQKRSNILTTRNASLPATSGIVNPYNADPLVPSENIGKVNNNGFEGTLGYNHTGSFSWGVSGNFTYAKNKIIFIDEAAGTLPYQRQTGGSLNTYLLYKAVGIFRTQAQLDSIPHVSGAQLGDLIYQDYNHDGQITADDQIRSKYGNIPRITYGLNLYASYHNFDLSAVFAGQAEVSQYVLPEAGSIGNFYSSWADNRWSPSNPNGTYPKVSDRASSAISGGLYNNTFWLNNASFVRLKNVELGYQIPETILKRIHFSSLRVFVNAFNLFTISKVKDYDPEGSSGSGQFYPQQKIINVGLNLKF</sequence>
<dbReference type="GO" id="GO:0009279">
    <property type="term" value="C:cell outer membrane"/>
    <property type="evidence" value="ECO:0007669"/>
    <property type="project" value="UniProtKB-SubCell"/>
</dbReference>